<organism evidence="3 4">
    <name type="scientific">Candidatus Sysuiplasma superficiale</name>
    <dbReference type="NCBI Taxonomy" id="2823368"/>
    <lineage>
        <taxon>Archaea</taxon>
        <taxon>Methanobacteriati</taxon>
        <taxon>Thermoplasmatota</taxon>
        <taxon>Thermoplasmata</taxon>
        <taxon>Candidatus Sysuiplasmatales</taxon>
        <taxon>Candidatus Sysuiplasmataceae</taxon>
        <taxon>Candidatus Sysuiplasma</taxon>
    </lineage>
</organism>
<evidence type="ECO:0000313" key="3">
    <source>
        <dbReference type="EMBL" id="MBX8643810.1"/>
    </source>
</evidence>
<dbReference type="Proteomes" id="UP000716004">
    <property type="component" value="Unassembled WGS sequence"/>
</dbReference>
<sequence length="137" mass="15640">MEEEKKLYDARGRMSNLTRLLPFDREAFYHLLSYRTLIVVSIFTFIFFILSLAFSPLNGVWKALLVLVWLLLTSQVYESAKAFALVGSGGRAFGHLNESFMSSMMKTEDKGKNYKLIPYAVVIVWLIGLIVFAAEML</sequence>
<accession>A0A8J8CCY9</accession>
<keyword evidence="1" id="KW-0472">Membrane</keyword>
<evidence type="ECO:0000256" key="1">
    <source>
        <dbReference type="SAM" id="Phobius"/>
    </source>
</evidence>
<feature type="transmembrane region" description="Helical" evidence="1">
    <location>
        <begin position="32"/>
        <end position="54"/>
    </location>
</feature>
<dbReference type="EMBL" id="JAGVSJ010000002">
    <property type="protein sequence ID" value="MBX8631134.1"/>
    <property type="molecule type" value="Genomic_DNA"/>
</dbReference>
<comment type="caution">
    <text evidence="3">The sequence shown here is derived from an EMBL/GenBank/DDBJ whole genome shotgun (WGS) entry which is preliminary data.</text>
</comment>
<evidence type="ECO:0000313" key="4">
    <source>
        <dbReference type="Proteomes" id="UP000750197"/>
    </source>
</evidence>
<feature type="transmembrane region" description="Helical" evidence="1">
    <location>
        <begin position="116"/>
        <end position="134"/>
    </location>
</feature>
<dbReference type="AlphaFoldDB" id="A0A8J8CCY9"/>
<keyword evidence="1" id="KW-0812">Transmembrane</keyword>
<proteinExistence type="predicted"/>
<feature type="transmembrane region" description="Helical" evidence="1">
    <location>
        <begin position="60"/>
        <end position="77"/>
    </location>
</feature>
<name>A0A8J8CCY9_9ARCH</name>
<reference evidence="3" key="1">
    <citation type="submission" date="2021-05" db="EMBL/GenBank/DDBJ databases">
        <title>Genomic insights into ecological role and evolution of a novel Thermoplasmata order Candidatus Sysuiplasmatales.</title>
        <authorList>
            <person name="Yuan Y."/>
        </authorList>
    </citation>
    <scope>NUCLEOTIDE SEQUENCE</scope>
    <source>
        <strain evidence="3">TUT19-bin139</strain>
        <strain evidence="2">YP2-bin.285</strain>
    </source>
</reference>
<dbReference type="EMBL" id="JAHEAC010000021">
    <property type="protein sequence ID" value="MBX8643810.1"/>
    <property type="molecule type" value="Genomic_DNA"/>
</dbReference>
<gene>
    <name evidence="2" type="ORF">J9259_01230</name>
    <name evidence="3" type="ORF">KIY12_03690</name>
</gene>
<keyword evidence="1" id="KW-1133">Transmembrane helix</keyword>
<dbReference type="Proteomes" id="UP000750197">
    <property type="component" value="Unassembled WGS sequence"/>
</dbReference>
<protein>
    <submittedName>
        <fullName evidence="3">Uncharacterized protein</fullName>
    </submittedName>
</protein>
<evidence type="ECO:0000313" key="2">
    <source>
        <dbReference type="EMBL" id="MBX8631134.1"/>
    </source>
</evidence>